<reference evidence="12" key="1">
    <citation type="submission" date="2016-09" db="EMBL/GenBank/DDBJ databases">
        <authorList>
            <person name="Varghese N."/>
            <person name="Submissions S."/>
        </authorList>
    </citation>
    <scope>NUCLEOTIDE SEQUENCE [LARGE SCALE GENOMIC DNA]</scope>
    <source>
        <strain evidence="12">ANC 3699</strain>
    </source>
</reference>
<dbReference type="HAMAP" id="MF_02203">
    <property type="entry name" value="TolR"/>
    <property type="match status" value="1"/>
</dbReference>
<evidence type="ECO:0000256" key="10">
    <source>
        <dbReference type="HAMAP-Rule" id="MF_02203"/>
    </source>
</evidence>
<evidence type="ECO:0000256" key="6">
    <source>
        <dbReference type="ARBA" id="ARBA00022692"/>
    </source>
</evidence>
<dbReference type="GO" id="GO:0022857">
    <property type="term" value="F:transmembrane transporter activity"/>
    <property type="evidence" value="ECO:0007669"/>
    <property type="project" value="InterPro"/>
</dbReference>
<evidence type="ECO:0000256" key="8">
    <source>
        <dbReference type="ARBA" id="ARBA00023136"/>
    </source>
</evidence>
<dbReference type="GO" id="GO:0051301">
    <property type="term" value="P:cell division"/>
    <property type="evidence" value="ECO:0007669"/>
    <property type="project" value="UniProtKB-UniRule"/>
</dbReference>
<gene>
    <name evidence="10" type="primary">tolR</name>
    <name evidence="11" type="ORF">SAMN05421749_101164</name>
</gene>
<comment type="function">
    <text evidence="10">Part of the Tol-Pal system, which plays a role in outer membrane invagination during cell division and is important for maintaining outer membrane integrity.</text>
</comment>
<dbReference type="AlphaFoldDB" id="A0A1G6GMP3"/>
<keyword evidence="7 10" id="KW-1133">Transmembrane helix</keyword>
<dbReference type="EMBL" id="FMYK01000001">
    <property type="protein sequence ID" value="SDB83123.1"/>
    <property type="molecule type" value="Genomic_DNA"/>
</dbReference>
<keyword evidence="9 10" id="KW-0131">Cell cycle</keyword>
<dbReference type="InterPro" id="IPR003400">
    <property type="entry name" value="ExbD"/>
</dbReference>
<keyword evidence="5 10" id="KW-0132">Cell division</keyword>
<dbReference type="OrthoDB" id="9798629at2"/>
<dbReference type="Pfam" id="PF02472">
    <property type="entry name" value="ExbD"/>
    <property type="match status" value="1"/>
</dbReference>
<name>A0A1G6GMP3_9GAMM</name>
<sequence length="148" mass="16492">MLKAPRKRALNAEMNVVPYIDVMLVLLVIFMVTAPMLTHGIKIDLPDVNADVMPSSQQQRIITLSITHDGQYYWNIGNQVDTESVTDQAVDLEAMQQKLTPLITADKNMQMYIRADQGSDYKMVVEAIATLQKSGVTNIGLITEEPAQ</sequence>
<evidence type="ECO:0000313" key="11">
    <source>
        <dbReference type="EMBL" id="SDB83123.1"/>
    </source>
</evidence>
<dbReference type="PANTHER" id="PTHR30558:SF7">
    <property type="entry name" value="TOL-PAL SYSTEM PROTEIN TOLR"/>
    <property type="match status" value="1"/>
</dbReference>
<evidence type="ECO:0000256" key="2">
    <source>
        <dbReference type="ARBA" id="ARBA00005811"/>
    </source>
</evidence>
<comment type="subcellular location">
    <subcellularLocation>
        <location evidence="10">Cell inner membrane</location>
        <topology evidence="10">Single-pass membrane protein</topology>
    </subcellularLocation>
    <subcellularLocation>
        <location evidence="1">Cell membrane</location>
        <topology evidence="1">Single-pass membrane protein</topology>
    </subcellularLocation>
</comment>
<dbReference type="RefSeq" id="WP_092614614.1">
    <property type="nucleotide sequence ID" value="NZ_FMYK01000001.1"/>
</dbReference>
<keyword evidence="4 10" id="KW-0997">Cell inner membrane</keyword>
<evidence type="ECO:0000256" key="4">
    <source>
        <dbReference type="ARBA" id="ARBA00022519"/>
    </source>
</evidence>
<dbReference type="PANTHER" id="PTHR30558">
    <property type="entry name" value="EXBD MEMBRANE COMPONENT OF PMF-DRIVEN MACROMOLECULE IMPORT SYSTEM"/>
    <property type="match status" value="1"/>
</dbReference>
<comment type="similarity">
    <text evidence="2 10">Belongs to the ExbD/TolR family.</text>
</comment>
<evidence type="ECO:0000313" key="12">
    <source>
        <dbReference type="Proteomes" id="UP000242317"/>
    </source>
</evidence>
<dbReference type="Gene3D" id="3.30.420.270">
    <property type="match status" value="1"/>
</dbReference>
<feature type="transmembrane region" description="Helical" evidence="10">
    <location>
        <begin position="16"/>
        <end position="37"/>
    </location>
</feature>
<accession>A0A1G6GMP3</accession>
<evidence type="ECO:0000256" key="1">
    <source>
        <dbReference type="ARBA" id="ARBA00004162"/>
    </source>
</evidence>
<evidence type="ECO:0000256" key="7">
    <source>
        <dbReference type="ARBA" id="ARBA00022989"/>
    </source>
</evidence>
<dbReference type="GO" id="GO:0015031">
    <property type="term" value="P:protein transport"/>
    <property type="evidence" value="ECO:0007669"/>
    <property type="project" value="InterPro"/>
</dbReference>
<organism evidence="11 12">
    <name type="scientific">Acinetobacter marinus</name>
    <dbReference type="NCBI Taxonomy" id="281375"/>
    <lineage>
        <taxon>Bacteria</taxon>
        <taxon>Pseudomonadati</taxon>
        <taxon>Pseudomonadota</taxon>
        <taxon>Gammaproteobacteria</taxon>
        <taxon>Moraxellales</taxon>
        <taxon>Moraxellaceae</taxon>
        <taxon>Acinetobacter</taxon>
    </lineage>
</organism>
<protein>
    <recommendedName>
        <fullName evidence="10">Tol-Pal system protein TolR</fullName>
    </recommendedName>
</protein>
<comment type="subunit">
    <text evidence="10">The Tol-Pal system is composed of five core proteins: the inner membrane proteins TolA, TolQ and TolR, the periplasmic protein TolB and the outer membrane protein Pal. They form a network linking the inner and outer membranes and the peptidoglycan layer.</text>
</comment>
<dbReference type="Proteomes" id="UP000242317">
    <property type="component" value="Unassembled WGS sequence"/>
</dbReference>
<evidence type="ECO:0000256" key="5">
    <source>
        <dbReference type="ARBA" id="ARBA00022618"/>
    </source>
</evidence>
<dbReference type="GO" id="GO:0005886">
    <property type="term" value="C:plasma membrane"/>
    <property type="evidence" value="ECO:0007669"/>
    <property type="project" value="UniProtKB-SubCell"/>
</dbReference>
<keyword evidence="12" id="KW-1185">Reference proteome</keyword>
<evidence type="ECO:0000256" key="3">
    <source>
        <dbReference type="ARBA" id="ARBA00022475"/>
    </source>
</evidence>
<evidence type="ECO:0000256" key="9">
    <source>
        <dbReference type="ARBA" id="ARBA00023306"/>
    </source>
</evidence>
<keyword evidence="3 10" id="KW-1003">Cell membrane</keyword>
<proteinExistence type="inferred from homology"/>
<dbReference type="NCBIfam" id="TIGR02801">
    <property type="entry name" value="tolR"/>
    <property type="match status" value="1"/>
</dbReference>
<dbReference type="InterPro" id="IPR014168">
    <property type="entry name" value="Tol-Pal_TolR"/>
</dbReference>
<keyword evidence="6 10" id="KW-0812">Transmembrane</keyword>
<keyword evidence="8 10" id="KW-0472">Membrane</keyword>